<feature type="transmembrane region" description="Helical" evidence="1">
    <location>
        <begin position="198"/>
        <end position="227"/>
    </location>
</feature>
<proteinExistence type="predicted"/>
<keyword evidence="1" id="KW-1133">Transmembrane helix</keyword>
<protein>
    <submittedName>
        <fullName evidence="2">PepSY-associated TM helix domain-containing protein</fullName>
    </submittedName>
</protein>
<keyword evidence="1" id="KW-0812">Transmembrane</keyword>
<evidence type="ECO:0000313" key="2">
    <source>
        <dbReference type="EMBL" id="MFD2523734.1"/>
    </source>
</evidence>
<organism evidence="2 3">
    <name type="scientific">Emticicia soli</name>
    <dbReference type="NCBI Taxonomy" id="2027878"/>
    <lineage>
        <taxon>Bacteria</taxon>
        <taxon>Pseudomonadati</taxon>
        <taxon>Bacteroidota</taxon>
        <taxon>Cytophagia</taxon>
        <taxon>Cytophagales</taxon>
        <taxon>Leadbetterellaceae</taxon>
        <taxon>Emticicia</taxon>
    </lineage>
</organism>
<dbReference type="InterPro" id="IPR005625">
    <property type="entry name" value="PepSY-ass_TM"/>
</dbReference>
<comment type="caution">
    <text evidence="2">The sequence shown here is derived from an EMBL/GenBank/DDBJ whole genome shotgun (WGS) entry which is preliminary data.</text>
</comment>
<name>A0ABW5JDR8_9BACT</name>
<accession>A0ABW5JDR8</accession>
<keyword evidence="1" id="KW-0472">Membrane</keyword>
<evidence type="ECO:0000313" key="3">
    <source>
        <dbReference type="Proteomes" id="UP001597510"/>
    </source>
</evidence>
<dbReference type="PANTHER" id="PTHR34219">
    <property type="entry name" value="IRON-REGULATED INNER MEMBRANE PROTEIN-RELATED"/>
    <property type="match status" value="1"/>
</dbReference>
<dbReference type="PROSITE" id="PS51257">
    <property type="entry name" value="PROKAR_LIPOPROTEIN"/>
    <property type="match status" value="1"/>
</dbReference>
<dbReference type="Pfam" id="PF03929">
    <property type="entry name" value="PepSY_TM"/>
    <property type="match status" value="1"/>
</dbReference>
<feature type="transmembrane region" description="Helical" evidence="1">
    <location>
        <begin position="349"/>
        <end position="370"/>
    </location>
</feature>
<dbReference type="EMBL" id="JBHULC010000038">
    <property type="protein sequence ID" value="MFD2523734.1"/>
    <property type="molecule type" value="Genomic_DNA"/>
</dbReference>
<feature type="transmembrane region" description="Helical" evidence="1">
    <location>
        <begin position="21"/>
        <end position="39"/>
    </location>
</feature>
<keyword evidence="3" id="KW-1185">Reference proteome</keyword>
<dbReference type="Proteomes" id="UP001597510">
    <property type="component" value="Unassembled WGS sequence"/>
</dbReference>
<dbReference type="RefSeq" id="WP_340233935.1">
    <property type="nucleotide sequence ID" value="NZ_JBBEWC010000001.1"/>
</dbReference>
<sequence>MAKKNNSIKYWLGQAHLWGGLVSGIVVFIVSITGCLFVFEEEIRNLTQQHYRFVEPQKTTRVKIATIKEVVEKEFPGKQIEQIRVFADASRSTIVKLIDAKAKPQKGDKEKEYKKEAYAFNPYTGALLGRYNLEHDFMHIVEDMHKSLLLGEVGKWIIKVNIVVFFVMLLSGLYLWWPRKKNQRKFAFTINVKSKFQVLNYSFHNVLGFYFLLPLLLITLTGIWWAIKPVQKLTYTALGEKLKEEKKLSSTYQEGKIFSSDMAFAKVSEQYGGWQEAHINVAKNKKEPVKVNLKYPYQIYKKSNVFEFDQYSGEILKAELYNDYKIADKIKHSNRDLHTGQNFGILGKLLAFFSSLFSATLPITGFLIWYQRKYKKAPKKALIPRKAAISIARVNQVLQ</sequence>
<feature type="transmembrane region" description="Helical" evidence="1">
    <location>
        <begin position="156"/>
        <end position="177"/>
    </location>
</feature>
<evidence type="ECO:0000256" key="1">
    <source>
        <dbReference type="SAM" id="Phobius"/>
    </source>
</evidence>
<reference evidence="3" key="1">
    <citation type="journal article" date="2019" name="Int. J. Syst. Evol. Microbiol.">
        <title>The Global Catalogue of Microorganisms (GCM) 10K type strain sequencing project: providing services to taxonomists for standard genome sequencing and annotation.</title>
        <authorList>
            <consortium name="The Broad Institute Genomics Platform"/>
            <consortium name="The Broad Institute Genome Sequencing Center for Infectious Disease"/>
            <person name="Wu L."/>
            <person name="Ma J."/>
        </authorList>
    </citation>
    <scope>NUCLEOTIDE SEQUENCE [LARGE SCALE GENOMIC DNA]</scope>
    <source>
        <strain evidence="3">KCTC 52344</strain>
    </source>
</reference>
<gene>
    <name evidence="2" type="ORF">ACFSR2_22735</name>
</gene>